<accession>A0A3N4G7I5</accession>
<feature type="region of interest" description="Disordered" evidence="1">
    <location>
        <begin position="55"/>
        <end position="77"/>
    </location>
</feature>
<name>A0A3N4G7I5_9ACTN</name>
<comment type="caution">
    <text evidence="2">The sequence shown here is derived from an EMBL/GenBank/DDBJ whole genome shotgun (WGS) entry which is preliminary data.</text>
</comment>
<dbReference type="Proteomes" id="UP000267536">
    <property type="component" value="Unassembled WGS sequence"/>
</dbReference>
<evidence type="ECO:0000313" key="2">
    <source>
        <dbReference type="EMBL" id="RPA58048.1"/>
    </source>
</evidence>
<sequence length="77" mass="7843">MDGEESTVALGAAERGYDPCAMWPPAIGHPSAPIGPAVERLDVLTATAILAVRASHDSQTDGQTAARGPASAVTNSW</sequence>
<keyword evidence="3" id="KW-1185">Reference proteome</keyword>
<reference evidence="2 3" key="1">
    <citation type="submission" date="2018-11" db="EMBL/GenBank/DDBJ databases">
        <title>Draft genome sequence of Gordonia sp. RS15-1S isolated from rice stems.</title>
        <authorList>
            <person name="Muangham S."/>
        </authorList>
    </citation>
    <scope>NUCLEOTIDE SEQUENCE [LARGE SCALE GENOMIC DNA]</scope>
    <source>
        <strain evidence="2 3">RS15-1S</strain>
    </source>
</reference>
<gene>
    <name evidence="2" type="ORF">EF294_16725</name>
</gene>
<proteinExistence type="predicted"/>
<evidence type="ECO:0000256" key="1">
    <source>
        <dbReference type="SAM" id="MobiDB-lite"/>
    </source>
</evidence>
<evidence type="ECO:0000313" key="3">
    <source>
        <dbReference type="Proteomes" id="UP000267536"/>
    </source>
</evidence>
<dbReference type="EMBL" id="RKMH01000013">
    <property type="protein sequence ID" value="RPA58048.1"/>
    <property type="molecule type" value="Genomic_DNA"/>
</dbReference>
<organism evidence="2 3">
    <name type="scientific">Gordonia oryzae</name>
    <dbReference type="NCBI Taxonomy" id="2487349"/>
    <lineage>
        <taxon>Bacteria</taxon>
        <taxon>Bacillati</taxon>
        <taxon>Actinomycetota</taxon>
        <taxon>Actinomycetes</taxon>
        <taxon>Mycobacteriales</taxon>
        <taxon>Gordoniaceae</taxon>
        <taxon>Gordonia</taxon>
    </lineage>
</organism>
<protein>
    <submittedName>
        <fullName evidence="2">Uncharacterized protein</fullName>
    </submittedName>
</protein>
<dbReference type="AlphaFoldDB" id="A0A3N4G7I5"/>